<evidence type="ECO:0000256" key="9">
    <source>
        <dbReference type="ARBA" id="ARBA00023136"/>
    </source>
</evidence>
<dbReference type="PRINTS" id="PR00019">
    <property type="entry name" value="LEURICHRPT"/>
</dbReference>
<evidence type="ECO:0000256" key="4">
    <source>
        <dbReference type="ARBA" id="ARBA00022614"/>
    </source>
</evidence>
<proteinExistence type="inferred from homology"/>
<evidence type="ECO:0000256" key="8">
    <source>
        <dbReference type="ARBA" id="ARBA00022989"/>
    </source>
</evidence>
<comment type="caution">
    <text evidence="14">The sequence shown here is derived from an EMBL/GenBank/DDBJ whole genome shotgun (WGS) entry which is preliminary data.</text>
</comment>
<evidence type="ECO:0000256" key="11">
    <source>
        <dbReference type="ARBA" id="ARBA00023180"/>
    </source>
</evidence>
<dbReference type="SUPFAM" id="SSF52058">
    <property type="entry name" value="L domain-like"/>
    <property type="match status" value="6"/>
</dbReference>
<dbReference type="InterPro" id="IPR032675">
    <property type="entry name" value="LRR_dom_sf"/>
</dbReference>
<dbReference type="Pfam" id="PF00560">
    <property type="entry name" value="LRR_1"/>
    <property type="match status" value="6"/>
</dbReference>
<evidence type="ECO:0000256" key="5">
    <source>
        <dbReference type="ARBA" id="ARBA00022692"/>
    </source>
</evidence>
<protein>
    <recommendedName>
        <fullName evidence="16">Leucine-rich repeat-containing N-terminal plant-type domain-containing protein</fullName>
    </recommendedName>
</protein>
<feature type="domain" description="Leucine-rich repeat-containing N-terminal plant-type" evidence="12">
    <location>
        <begin position="1118"/>
        <end position="1138"/>
    </location>
</feature>
<dbReference type="FunFam" id="3.80.10.10:FF:000095">
    <property type="entry name" value="LRR receptor-like serine/threonine-protein kinase GSO1"/>
    <property type="match status" value="1"/>
</dbReference>
<dbReference type="FunFam" id="3.80.10.10:FF:000041">
    <property type="entry name" value="LRR receptor-like serine/threonine-protein kinase ERECTA"/>
    <property type="match status" value="1"/>
</dbReference>
<dbReference type="GO" id="GO:0005886">
    <property type="term" value="C:plasma membrane"/>
    <property type="evidence" value="ECO:0007669"/>
    <property type="project" value="UniProtKB-SubCell"/>
</dbReference>
<dbReference type="InterPro" id="IPR013210">
    <property type="entry name" value="LRR_N_plant-typ"/>
</dbReference>
<dbReference type="Pfam" id="PF08263">
    <property type="entry name" value="LRRNT_2"/>
    <property type="match status" value="2"/>
</dbReference>
<dbReference type="SMART" id="SM00369">
    <property type="entry name" value="LRR_TYP"/>
    <property type="match status" value="12"/>
</dbReference>
<keyword evidence="5" id="KW-0812">Transmembrane</keyword>
<name>A0A9Q1QNP1_9CARY</name>
<dbReference type="PROSITE" id="PS51450">
    <property type="entry name" value="LRR"/>
    <property type="match status" value="2"/>
</dbReference>
<dbReference type="SUPFAM" id="SSF52047">
    <property type="entry name" value="RNI-like"/>
    <property type="match status" value="1"/>
</dbReference>
<sequence>MTDLESLDLSNNNFSGEIPQRLTKLTSLEVINVSYNLLVGPIPQGGQFGASDESSFVGNLGLCGIPLSKKCRNVDESWTPSTTMGTNDEEDDSDHLIDWIIRGLGCVSGFAAGCALGKYFTDRHHEWFVETFERRRRRKPKRKRSALLQFKHSFIIDCSTSFSLAAYPKVNSWGVHRHNADCCSWDGVYCNEETLHVIGLDLSSSCLYGSFPSNITLFNLTHLRHLSLSDNHFNLSEIPSEIGQFSKLVSLNLSDSAFNGQIPLAISNFSALSTLDLSNQHEDTKAGSQLKLQDPSLEKLVRNLTRLKELYLDQVDISSFVPDILTNLTLLEVVSLQVCNLNGQFPTNIFHLPHLEMLYVNSNPDLMGFLPEFPQNGPLKRLSLSITSFHGELPSSIGELANLEDLHLWECLFSGPLPSSLGNLTKLTSLDLGGSNAFSGDLPSSLINLTELHSLALSHLQGRHETLISWLSNLNKLTRLYLDFINLGGEIPSVISNLTGLTELVLADNGLTGGIPHWLMNLTQLNVLALSGNQLEGPIFSSGISQLENLNQLSLNNNRDLHGDFDAFLKLKYLRDLSLVGVKLTFLGKNTANESVPKLNWLYLNSCNLREFPQFLRSQDALEELDLGNNSIHGFIPRWFINITQETLYSLSLSNNLLTGFEQPVMLLPWSHLESLSLQGNRLQGSLPIPPRCMVVYQVSDNQLAGGIPPQICQAGLMNYFDASNNKLSGGIPDCMSQLSNALIILNLERNNLNGSIPAAYPESCNLRWINLNGNQLEGSMPRSLANCKNLEVLDVGHNHINDTFPSWLGGLSKLSILVLRHNNFHGILGHPKVGHDFYSLHIIDLSNNFHTGDLPLAYLQSWDAMKHDNESESIASGTTVGFYLRMPGLVDVERTEYNYSITITNKGNDMQYARVLTVFRVIDFSSNCFTGRIPNFVGELRGLQVLNLSNNNLQGGMPLSLANMTELESLDLSNNRLSGEIPQSLTQLTSLEVFNVSHNLLKGPIPQGRQFGTFDSSSFARNLGLCGTPLSQKCGNAFEPPPVAITNDGPEEDSMLIDWIIRSLGCISGFAVGCALGKYFTDRNHEWFVETFQRRKRGSRSRGRRTTRPRTAYPVVNSWGSEPHRRDYCLWDVVYCDEETGHASMAPSLLTAPCSTLTISNTLALFVMSNVVEQIASVKYNNLTSKGFMTEFCNCENLLLVPAGSPGKIKLFPINIFHLPLLEKLYLVGNPDIAGSLPEQKSPLRELDLSETSFQGEETSSIGQLADLEELKLYNCDLSGPLPSSLGNLTKVNSLDLRSKTAFSGDLPSSLANLSQLQFFGLSRLNNSAERLISFLSNQDKLTALSLNFINLGAEIPSIIANITSLTFLDLAQNQLTGRIPHWLINLTQLNVLSLSNNQLKGPILPPGISQLPNLHTLLLGGNHNLNGNFDGFLKLKSLRDLHLSGVTLTFGGENATNESVSNLIALDLSSCNLRHLTGQIPRCISELSRSLVVLNLEGNKFHGTIPLTYPKSCKLKMINISGNQLEGIMPRSLANCLDLEVLDIRRNRVNDTFPSWLGGLPKLHTLVLRHNHFHGKIGRPNARLGFHSLCIVDLSNNFHTGDLPFAYLLNRDDIKPVNKNNSNESGSAFPLFVHMGMTITAKPLEYDYSITIANKGNDMQYTKILTVFRVIDFSGNNFTGTIPSCIGELRGLQALNLSNNDLQGKIPPSLVHMTDLESLDLSNNKLSGEIPQGLTQLTFLEVFNASYNFLMGPIPQGRQFGAFDNSSFLGNSRLCGPPLSKRRGKTFEPSPPNVVAESNTDGGDSMLIDWIIRCLGCVSGFAVGCAFGKYLTDRNHEWLVETIGTRKARGARTRGRRATRPRS</sequence>
<dbReference type="Pfam" id="PF23598">
    <property type="entry name" value="LRR_14"/>
    <property type="match status" value="1"/>
</dbReference>
<evidence type="ECO:0000256" key="3">
    <source>
        <dbReference type="ARBA" id="ARBA00022475"/>
    </source>
</evidence>
<dbReference type="FunFam" id="3.80.10.10:FF:000111">
    <property type="entry name" value="LRR receptor-like serine/threonine-protein kinase ERECTA"/>
    <property type="match status" value="1"/>
</dbReference>
<keyword evidence="3" id="KW-1003">Cell membrane</keyword>
<dbReference type="Proteomes" id="UP001153076">
    <property type="component" value="Unassembled WGS sequence"/>
</dbReference>
<keyword evidence="8" id="KW-1133">Transmembrane helix</keyword>
<keyword evidence="9" id="KW-0472">Membrane</keyword>
<dbReference type="SMART" id="SM00365">
    <property type="entry name" value="LRR_SD22"/>
    <property type="match status" value="10"/>
</dbReference>
<evidence type="ECO:0000256" key="10">
    <source>
        <dbReference type="ARBA" id="ARBA00023170"/>
    </source>
</evidence>
<keyword evidence="10" id="KW-0675">Receptor</keyword>
<keyword evidence="11" id="KW-0325">Glycoprotein</keyword>
<dbReference type="OrthoDB" id="442066at2759"/>
<gene>
    <name evidence="14" type="ORF">Cgig2_004017</name>
</gene>
<organism evidence="14 15">
    <name type="scientific">Carnegiea gigantea</name>
    <dbReference type="NCBI Taxonomy" id="171969"/>
    <lineage>
        <taxon>Eukaryota</taxon>
        <taxon>Viridiplantae</taxon>
        <taxon>Streptophyta</taxon>
        <taxon>Embryophyta</taxon>
        <taxon>Tracheophyta</taxon>
        <taxon>Spermatophyta</taxon>
        <taxon>Magnoliopsida</taxon>
        <taxon>eudicotyledons</taxon>
        <taxon>Gunneridae</taxon>
        <taxon>Pentapetalae</taxon>
        <taxon>Caryophyllales</taxon>
        <taxon>Cactineae</taxon>
        <taxon>Cactaceae</taxon>
        <taxon>Cactoideae</taxon>
        <taxon>Echinocereeae</taxon>
        <taxon>Carnegiea</taxon>
    </lineage>
</organism>
<evidence type="ECO:0000259" key="12">
    <source>
        <dbReference type="Pfam" id="PF08263"/>
    </source>
</evidence>
<keyword evidence="6" id="KW-0732">Signal</keyword>
<comment type="subcellular location">
    <subcellularLocation>
        <location evidence="1">Cell membrane</location>
        <topology evidence="1">Single-pass type I membrane protein</topology>
    </subcellularLocation>
</comment>
<dbReference type="InterPro" id="IPR003591">
    <property type="entry name" value="Leu-rich_rpt_typical-subtyp"/>
</dbReference>
<keyword evidence="7" id="KW-0677">Repeat</keyword>
<evidence type="ECO:0000256" key="7">
    <source>
        <dbReference type="ARBA" id="ARBA00022737"/>
    </source>
</evidence>
<reference evidence="14" key="1">
    <citation type="submission" date="2022-04" db="EMBL/GenBank/DDBJ databases">
        <title>Carnegiea gigantea Genome sequencing and assembly v2.</title>
        <authorList>
            <person name="Copetti D."/>
            <person name="Sanderson M.J."/>
            <person name="Burquez A."/>
            <person name="Wojciechowski M.F."/>
        </authorList>
    </citation>
    <scope>NUCLEOTIDE SEQUENCE</scope>
    <source>
        <strain evidence="14">SGP5-SGP5p</strain>
        <tissue evidence="14">Aerial part</tissue>
    </source>
</reference>
<evidence type="ECO:0000259" key="13">
    <source>
        <dbReference type="Pfam" id="PF23598"/>
    </source>
</evidence>
<feature type="domain" description="Disease resistance R13L4/SHOC-2-like LRR" evidence="13">
    <location>
        <begin position="379"/>
        <end position="484"/>
    </location>
</feature>
<dbReference type="PANTHER" id="PTHR48061:SF12">
    <property type="entry name" value="DISEASE RESISTANCE LIKE PROTEIN"/>
    <property type="match status" value="1"/>
</dbReference>
<accession>A0A9Q1QNP1</accession>
<dbReference type="FunFam" id="3.80.10.10:FF:000213">
    <property type="entry name" value="Tyrosine-sulfated glycopeptide receptor 1"/>
    <property type="match status" value="1"/>
</dbReference>
<dbReference type="Gene3D" id="3.80.10.10">
    <property type="entry name" value="Ribonuclease Inhibitor"/>
    <property type="match status" value="7"/>
</dbReference>
<keyword evidence="15" id="KW-1185">Reference proteome</keyword>
<evidence type="ECO:0008006" key="16">
    <source>
        <dbReference type="Google" id="ProtNLM"/>
    </source>
</evidence>
<dbReference type="Pfam" id="PF13855">
    <property type="entry name" value="LRR_8"/>
    <property type="match status" value="4"/>
</dbReference>
<dbReference type="EMBL" id="JAKOGI010000025">
    <property type="protein sequence ID" value="KAJ8448962.1"/>
    <property type="molecule type" value="Genomic_DNA"/>
</dbReference>
<feature type="domain" description="Leucine-rich repeat-containing N-terminal plant-type" evidence="12">
    <location>
        <begin position="144"/>
        <end position="191"/>
    </location>
</feature>
<evidence type="ECO:0000313" key="14">
    <source>
        <dbReference type="EMBL" id="KAJ8448962.1"/>
    </source>
</evidence>
<dbReference type="InterPro" id="IPR046956">
    <property type="entry name" value="RLP23-like"/>
</dbReference>
<evidence type="ECO:0000256" key="6">
    <source>
        <dbReference type="ARBA" id="ARBA00022729"/>
    </source>
</evidence>
<dbReference type="InterPro" id="IPR001611">
    <property type="entry name" value="Leu-rich_rpt"/>
</dbReference>
<comment type="similarity">
    <text evidence="2">Belongs to the RLP family.</text>
</comment>
<keyword evidence="4" id="KW-0433">Leucine-rich repeat</keyword>
<dbReference type="InterPro" id="IPR055414">
    <property type="entry name" value="LRR_R13L4/SHOC2-like"/>
</dbReference>
<dbReference type="PANTHER" id="PTHR48061">
    <property type="entry name" value="LEUCINE-RICH REPEAT RECEPTOR PROTEIN KINASE EMS1-LIKE-RELATED"/>
    <property type="match status" value="1"/>
</dbReference>
<evidence type="ECO:0000313" key="15">
    <source>
        <dbReference type="Proteomes" id="UP001153076"/>
    </source>
</evidence>
<evidence type="ECO:0000256" key="1">
    <source>
        <dbReference type="ARBA" id="ARBA00004251"/>
    </source>
</evidence>
<evidence type="ECO:0000256" key="2">
    <source>
        <dbReference type="ARBA" id="ARBA00009592"/>
    </source>
</evidence>